<dbReference type="Proteomes" id="UP000727056">
    <property type="component" value="Unassembled WGS sequence"/>
</dbReference>
<proteinExistence type="predicted"/>
<dbReference type="RefSeq" id="WP_168086349.1">
    <property type="nucleotide sequence ID" value="NZ_BHZH01000585.1"/>
</dbReference>
<gene>
    <name evidence="1" type="ORF">HCN52_00745</name>
</gene>
<protein>
    <submittedName>
        <fullName evidence="1">Uncharacterized protein</fullName>
    </submittedName>
</protein>
<sequence length="62" mass="6633">MGFIKKAAGLVTQTGGHVGDAAYGEAPGSTEGTTCPDCGRWYRLAAGHDCPKAKQRNKRRQR</sequence>
<comment type="caution">
    <text evidence="1">The sequence shown here is derived from an EMBL/GenBank/DDBJ whole genome shotgun (WGS) entry which is preliminary data.</text>
</comment>
<accession>A0ABX1C6B8</accession>
<evidence type="ECO:0000313" key="2">
    <source>
        <dbReference type="Proteomes" id="UP000727056"/>
    </source>
</evidence>
<organism evidence="1 2">
    <name type="scientific">Streptomyces bohaiensis</name>
    <dbReference type="NCBI Taxonomy" id="1431344"/>
    <lineage>
        <taxon>Bacteria</taxon>
        <taxon>Bacillati</taxon>
        <taxon>Actinomycetota</taxon>
        <taxon>Actinomycetes</taxon>
        <taxon>Kitasatosporales</taxon>
        <taxon>Streptomycetaceae</taxon>
        <taxon>Streptomyces</taxon>
    </lineage>
</organism>
<name>A0ABX1C6B8_9ACTN</name>
<dbReference type="EMBL" id="JAAVJC010000002">
    <property type="protein sequence ID" value="NJQ13513.1"/>
    <property type="molecule type" value="Genomic_DNA"/>
</dbReference>
<evidence type="ECO:0000313" key="1">
    <source>
        <dbReference type="EMBL" id="NJQ13513.1"/>
    </source>
</evidence>
<keyword evidence="2" id="KW-1185">Reference proteome</keyword>
<reference evidence="1 2" key="1">
    <citation type="submission" date="2020-03" db="EMBL/GenBank/DDBJ databases">
        <title>Draft genome of Streptomyces sp. ventii, isolated from the Axial Seamount in the Pacific Ocean, and resequencing of the two type strains Streptomyces lonarensis strain NCL 716 and Streptomyces bohaiensis strain 11A07.</title>
        <authorList>
            <person name="Loughran R.M."/>
            <person name="Pfannmuller K.M."/>
            <person name="Wasson B.J."/>
            <person name="Deadmond M.C."/>
            <person name="Paddock B.E."/>
            <person name="Koyack M.J."/>
            <person name="Gallegos D.A."/>
            <person name="Mitchell E.A."/>
            <person name="Ushijima B."/>
            <person name="Saw J.H."/>
            <person name="Mcphail K.L."/>
            <person name="Videau P."/>
        </authorList>
    </citation>
    <scope>NUCLEOTIDE SEQUENCE [LARGE SCALE GENOMIC DNA]</scope>
    <source>
        <strain evidence="1 2">11A07</strain>
    </source>
</reference>